<dbReference type="GeneTree" id="ENSGT00940000164448"/>
<proteinExistence type="predicted"/>
<sequence length="183" mass="18729">ASGRWAPPGPAPASRWPLQAQLFLLAASPGPAPASQQATCFGSAPAQLPLAFGGPKLSPAKLFRPTSCLPVACTGPALAGEQPLQAPLLPPRGLSRPSSRPTVASWGQVPACLPAACEWPSSSLTVACLGPTRVSGTLSRGVSPCLTLASLMLREVLPHAGLLRPSSCLWWPLQVQPLPVGGL</sequence>
<dbReference type="OMA" id="YRPSSDW"/>
<feature type="domain" description="DUF4705" evidence="2">
    <location>
        <begin position="74"/>
        <end position="124"/>
    </location>
</feature>
<dbReference type="PANTHER" id="PTHR37553:SF6">
    <property type="entry name" value="DUF4705 DOMAIN-CONTAINING PROTEIN"/>
    <property type="match status" value="1"/>
</dbReference>
<dbReference type="PANTHER" id="PTHR37553">
    <property type="entry name" value="DUF4705 DOMAIN-CONTAINING PROTEIN"/>
    <property type="match status" value="1"/>
</dbReference>
<name>A0A2I3SPG8_PANTR</name>
<evidence type="ECO:0000259" key="2">
    <source>
        <dbReference type="Pfam" id="PF15788"/>
    </source>
</evidence>
<reference evidence="3" key="2">
    <citation type="submission" date="2025-09" db="UniProtKB">
        <authorList>
            <consortium name="Ensembl"/>
        </authorList>
    </citation>
    <scope>IDENTIFICATION</scope>
</reference>
<dbReference type="AlphaFoldDB" id="A0A2I3SPG8"/>
<dbReference type="Bgee" id="ENSPTRG00000051249">
    <property type="expression patterns" value="Expressed in testis and 1 other cell type or tissue"/>
</dbReference>
<evidence type="ECO:0000256" key="1">
    <source>
        <dbReference type="SAM" id="SignalP"/>
    </source>
</evidence>
<organism evidence="3 4">
    <name type="scientific">Pan troglodytes</name>
    <name type="common">Chimpanzee</name>
    <dbReference type="NCBI Taxonomy" id="9598"/>
    <lineage>
        <taxon>Eukaryota</taxon>
        <taxon>Metazoa</taxon>
        <taxon>Chordata</taxon>
        <taxon>Craniata</taxon>
        <taxon>Vertebrata</taxon>
        <taxon>Euteleostomi</taxon>
        <taxon>Mammalia</taxon>
        <taxon>Eutheria</taxon>
        <taxon>Euarchontoglires</taxon>
        <taxon>Primates</taxon>
        <taxon>Haplorrhini</taxon>
        <taxon>Catarrhini</taxon>
        <taxon>Hominidae</taxon>
        <taxon>Pan</taxon>
    </lineage>
</organism>
<dbReference type="PaxDb" id="9598-ENSPTRP00000044364"/>
<dbReference type="Proteomes" id="UP000002277">
    <property type="component" value="Unplaced"/>
</dbReference>
<evidence type="ECO:0000313" key="3">
    <source>
        <dbReference type="Ensembl" id="ENSPTRP00000078924.1"/>
    </source>
</evidence>
<feature type="chain" id="PRO_5014165862" description="DUF4705 domain-containing protein" evidence="1">
    <location>
        <begin position="35"/>
        <end position="183"/>
    </location>
</feature>
<feature type="signal peptide" evidence="1">
    <location>
        <begin position="1"/>
        <end position="34"/>
    </location>
</feature>
<dbReference type="InterPro" id="IPR031572">
    <property type="entry name" value="DUF4705"/>
</dbReference>
<dbReference type="Pfam" id="PF15788">
    <property type="entry name" value="DUF4705"/>
    <property type="match status" value="1"/>
</dbReference>
<accession>A0A2I3SPG8</accession>
<dbReference type="Ensembl" id="ENSPTRT00000076836.1">
    <property type="protein sequence ID" value="ENSPTRP00000078924.1"/>
    <property type="gene ID" value="ENSPTRG00000051249.1"/>
</dbReference>
<dbReference type="InParanoid" id="A0A2I3SPG8"/>
<reference evidence="3" key="1">
    <citation type="submission" date="2025-08" db="UniProtKB">
        <authorList>
            <consortium name="Ensembl"/>
        </authorList>
    </citation>
    <scope>IDENTIFICATION</scope>
</reference>
<evidence type="ECO:0000313" key="4">
    <source>
        <dbReference type="Proteomes" id="UP000002277"/>
    </source>
</evidence>
<keyword evidence="4" id="KW-1185">Reference proteome</keyword>
<protein>
    <recommendedName>
        <fullName evidence="2">DUF4705 domain-containing protein</fullName>
    </recommendedName>
</protein>
<keyword evidence="1" id="KW-0732">Signal</keyword>